<evidence type="ECO:0000313" key="2">
    <source>
        <dbReference type="EMBL" id="KOS42830.1"/>
    </source>
</evidence>
<keyword evidence="3" id="KW-1185">Reference proteome</keyword>
<feature type="transmembrane region" description="Helical" evidence="1">
    <location>
        <begin position="23"/>
        <end position="44"/>
    </location>
</feature>
<comment type="caution">
    <text evidence="2">The sequence shown here is derived from an EMBL/GenBank/DDBJ whole genome shotgun (WGS) entry which is preliminary data.</text>
</comment>
<keyword evidence="1" id="KW-0812">Transmembrane</keyword>
<evidence type="ECO:0000313" key="3">
    <source>
        <dbReference type="Proteomes" id="UP000037696"/>
    </source>
</evidence>
<protein>
    <submittedName>
        <fullName evidence="2">Uncharacterized protein</fullName>
    </submittedName>
</protein>
<keyword evidence="1" id="KW-0472">Membrane</keyword>
<reference evidence="2 3" key="1">
    <citation type="submission" date="2015-08" db="EMBL/GenBank/DDBJ databases">
        <title>Genome sequencing of Penicillium nordicum.</title>
        <authorList>
            <person name="Nguyen H.D."/>
            <person name="Seifert K.A."/>
        </authorList>
    </citation>
    <scope>NUCLEOTIDE SEQUENCE [LARGE SCALE GENOMIC DNA]</scope>
    <source>
        <strain evidence="2 3">DAOMC 185683</strain>
    </source>
</reference>
<organism evidence="2 3">
    <name type="scientific">Penicillium nordicum</name>
    <dbReference type="NCBI Taxonomy" id="229535"/>
    <lineage>
        <taxon>Eukaryota</taxon>
        <taxon>Fungi</taxon>
        <taxon>Dikarya</taxon>
        <taxon>Ascomycota</taxon>
        <taxon>Pezizomycotina</taxon>
        <taxon>Eurotiomycetes</taxon>
        <taxon>Eurotiomycetidae</taxon>
        <taxon>Eurotiales</taxon>
        <taxon>Aspergillaceae</taxon>
        <taxon>Penicillium</taxon>
    </lineage>
</organism>
<name>A0A0M8P8Y4_9EURO</name>
<proteinExistence type="predicted"/>
<keyword evidence="1" id="KW-1133">Transmembrane helix</keyword>
<dbReference type="Proteomes" id="UP000037696">
    <property type="component" value="Unassembled WGS sequence"/>
</dbReference>
<evidence type="ECO:0000256" key="1">
    <source>
        <dbReference type="SAM" id="Phobius"/>
    </source>
</evidence>
<gene>
    <name evidence="2" type="ORF">ACN38_g6261</name>
</gene>
<accession>A0A0M8P8Y4</accession>
<sequence>MQCSCPILHLVLPQNGGPAWSQLYIAMAWRIAVLCLGVISYMAIGSYSLLRRKKPSITIGIIKDSLYRYRDF</sequence>
<dbReference type="EMBL" id="LHQQ01000095">
    <property type="protein sequence ID" value="KOS42830.1"/>
    <property type="molecule type" value="Genomic_DNA"/>
</dbReference>
<dbReference type="AlphaFoldDB" id="A0A0M8P8Y4"/>